<dbReference type="PROSITE" id="PS51257">
    <property type="entry name" value="PROKAR_LIPOPROTEIN"/>
    <property type="match status" value="1"/>
</dbReference>
<dbReference type="PANTHER" id="PTHR46847">
    <property type="entry name" value="D-ALLOSE-BINDING PERIPLASMIC PROTEIN-RELATED"/>
    <property type="match status" value="1"/>
</dbReference>
<dbReference type="AlphaFoldDB" id="A0A6J6ZJ29"/>
<gene>
    <name evidence="6" type="ORF">UFOPK3204_00075</name>
</gene>
<dbReference type="Pfam" id="PF13407">
    <property type="entry name" value="Peripla_BP_4"/>
    <property type="match status" value="1"/>
</dbReference>
<evidence type="ECO:0000256" key="3">
    <source>
        <dbReference type="ARBA" id="ARBA00022729"/>
    </source>
</evidence>
<feature type="region of interest" description="Disordered" evidence="4">
    <location>
        <begin position="27"/>
        <end position="50"/>
    </location>
</feature>
<dbReference type="InterPro" id="IPR025997">
    <property type="entry name" value="SBP_2_dom"/>
</dbReference>
<evidence type="ECO:0000259" key="5">
    <source>
        <dbReference type="Pfam" id="PF13407"/>
    </source>
</evidence>
<keyword evidence="3" id="KW-0732">Signal</keyword>
<evidence type="ECO:0000256" key="2">
    <source>
        <dbReference type="ARBA" id="ARBA00007639"/>
    </source>
</evidence>
<dbReference type="PANTHER" id="PTHR46847:SF1">
    <property type="entry name" value="D-ALLOSE-BINDING PERIPLASMIC PROTEIN-RELATED"/>
    <property type="match status" value="1"/>
</dbReference>
<dbReference type="InterPro" id="IPR028082">
    <property type="entry name" value="Peripla_BP_I"/>
</dbReference>
<dbReference type="CDD" id="cd01536">
    <property type="entry name" value="PBP1_ABC_sugar_binding-like"/>
    <property type="match status" value="1"/>
</dbReference>
<sequence length="364" mass="37390">MKSNTLGLAVTAAALALVVSACGGGSSSSSSTSIAPAPSESAVAAESAPAPSESAVAAESATPEAQCTAPADKKSVTFISVGFANTYAAATDEAAKKRAEELNIDLTLLDSQFNAELQAQQLAAAAASAPDGIIVWSADPKGIIPAAAAVSDAGIPLTFINQDIDASGKQYRLAFTGPDNYIQGKLQFDLMLKGLAERGITDGIQYAAIRSFAGSGAQVERQKGFEDQMAAAGPQLELLTEAYGESDVTKSRAVAAQILTKFGDQLDAIYAQDDNVAVGVAQAVKEAGLTDKIIIIGNGFSKQAEAAIKAGEMYGTLVQSPSLDGSYAVETMAKILCGAKVEEIRNLPAPEVRGDNSSEFIAEW</sequence>
<comment type="subcellular location">
    <subcellularLocation>
        <location evidence="1">Cell envelope</location>
    </subcellularLocation>
</comment>
<reference evidence="6" key="1">
    <citation type="submission" date="2020-05" db="EMBL/GenBank/DDBJ databases">
        <authorList>
            <person name="Chiriac C."/>
            <person name="Salcher M."/>
            <person name="Ghai R."/>
            <person name="Kavagutti S V."/>
        </authorList>
    </citation>
    <scope>NUCLEOTIDE SEQUENCE</scope>
</reference>
<dbReference type="SUPFAM" id="SSF53822">
    <property type="entry name" value="Periplasmic binding protein-like I"/>
    <property type="match status" value="1"/>
</dbReference>
<dbReference type="GO" id="GO:0030313">
    <property type="term" value="C:cell envelope"/>
    <property type="evidence" value="ECO:0007669"/>
    <property type="project" value="UniProtKB-SubCell"/>
</dbReference>
<evidence type="ECO:0000256" key="1">
    <source>
        <dbReference type="ARBA" id="ARBA00004196"/>
    </source>
</evidence>
<proteinExistence type="inferred from homology"/>
<organism evidence="6">
    <name type="scientific">freshwater metagenome</name>
    <dbReference type="NCBI Taxonomy" id="449393"/>
    <lineage>
        <taxon>unclassified sequences</taxon>
        <taxon>metagenomes</taxon>
        <taxon>ecological metagenomes</taxon>
    </lineage>
</organism>
<evidence type="ECO:0000313" key="6">
    <source>
        <dbReference type="EMBL" id="CAB4819736.1"/>
    </source>
</evidence>
<dbReference type="EMBL" id="CAFABK010000002">
    <property type="protein sequence ID" value="CAB4819736.1"/>
    <property type="molecule type" value="Genomic_DNA"/>
</dbReference>
<dbReference type="Gene3D" id="3.40.50.2300">
    <property type="match status" value="2"/>
</dbReference>
<accession>A0A6J6ZJ29</accession>
<evidence type="ECO:0000256" key="4">
    <source>
        <dbReference type="SAM" id="MobiDB-lite"/>
    </source>
</evidence>
<protein>
    <submittedName>
        <fullName evidence="6">Unannotated protein</fullName>
    </submittedName>
</protein>
<comment type="similarity">
    <text evidence="2">Belongs to the bacterial solute-binding protein 2 family.</text>
</comment>
<name>A0A6J6ZJ29_9ZZZZ</name>
<feature type="domain" description="Periplasmic binding protein" evidence="5">
    <location>
        <begin position="78"/>
        <end position="339"/>
    </location>
</feature>
<dbReference type="GO" id="GO:0030246">
    <property type="term" value="F:carbohydrate binding"/>
    <property type="evidence" value="ECO:0007669"/>
    <property type="project" value="UniProtKB-ARBA"/>
</dbReference>